<sequence>MESLPLEILHPFFRLLPPVTFYATVPRLSRKLRNASRDVISGCSGAKIGACYELTVLRDYYARDHNYDRVIGGDERSNLGELVELNVSDFLIRFPKTEWLAPRLGPAVVVKANAWSLADEDVDRGDAERARRKQQGPTPPPSKSTFSNPPILRPQTQPWSTSPTDPSTGRQPVARNADGVTSSDFGRGTGDVKLSGGGDATTNLSQARANLSGHTSFPHLISHLPSLHSLHIHAPSRLPNNGSRARTTAAPIPSVPAVPFAGAVWAGWFGCACARTIALAPFDPDPRAPAPRADATRYAISARATF</sequence>
<evidence type="ECO:0000256" key="1">
    <source>
        <dbReference type="SAM" id="MobiDB-lite"/>
    </source>
</evidence>
<evidence type="ECO:0000313" key="2">
    <source>
        <dbReference type="EMBL" id="KXS10350.1"/>
    </source>
</evidence>
<accession>A0A139A0Q2</accession>
<gene>
    <name evidence="2" type="ORF">M427DRAFT_37516</name>
</gene>
<feature type="compositionally biased region" description="Polar residues" evidence="1">
    <location>
        <begin position="143"/>
        <end position="170"/>
    </location>
</feature>
<proteinExistence type="predicted"/>
<dbReference type="EMBL" id="KQ965830">
    <property type="protein sequence ID" value="KXS10350.1"/>
    <property type="molecule type" value="Genomic_DNA"/>
</dbReference>
<reference evidence="2 3" key="1">
    <citation type="journal article" date="2015" name="Genome Biol. Evol.">
        <title>Phylogenomic analyses indicate that early fungi evolved digesting cell walls of algal ancestors of land plants.</title>
        <authorList>
            <person name="Chang Y."/>
            <person name="Wang S."/>
            <person name="Sekimoto S."/>
            <person name="Aerts A.L."/>
            <person name="Choi C."/>
            <person name="Clum A."/>
            <person name="LaButti K.M."/>
            <person name="Lindquist E.A."/>
            <person name="Yee Ngan C."/>
            <person name="Ohm R.A."/>
            <person name="Salamov A.A."/>
            <person name="Grigoriev I.V."/>
            <person name="Spatafora J.W."/>
            <person name="Berbee M.L."/>
        </authorList>
    </citation>
    <scope>NUCLEOTIDE SEQUENCE [LARGE SCALE GENOMIC DNA]</scope>
    <source>
        <strain evidence="2 3">JEL478</strain>
    </source>
</reference>
<dbReference type="AlphaFoldDB" id="A0A139A0Q2"/>
<evidence type="ECO:0000313" key="3">
    <source>
        <dbReference type="Proteomes" id="UP000070544"/>
    </source>
</evidence>
<name>A0A139A0Q2_GONPJ</name>
<feature type="region of interest" description="Disordered" evidence="1">
    <location>
        <begin position="121"/>
        <end position="201"/>
    </location>
</feature>
<evidence type="ECO:0008006" key="4">
    <source>
        <dbReference type="Google" id="ProtNLM"/>
    </source>
</evidence>
<organism evidence="2 3">
    <name type="scientific">Gonapodya prolifera (strain JEL478)</name>
    <name type="common">Monoblepharis prolifera</name>
    <dbReference type="NCBI Taxonomy" id="1344416"/>
    <lineage>
        <taxon>Eukaryota</taxon>
        <taxon>Fungi</taxon>
        <taxon>Fungi incertae sedis</taxon>
        <taxon>Chytridiomycota</taxon>
        <taxon>Chytridiomycota incertae sedis</taxon>
        <taxon>Monoblepharidomycetes</taxon>
        <taxon>Monoblepharidales</taxon>
        <taxon>Gonapodyaceae</taxon>
        <taxon>Gonapodya</taxon>
    </lineage>
</organism>
<protein>
    <recommendedName>
        <fullName evidence="4">F-box domain-containing protein</fullName>
    </recommendedName>
</protein>
<keyword evidence="3" id="KW-1185">Reference proteome</keyword>
<dbReference type="Proteomes" id="UP000070544">
    <property type="component" value="Unassembled WGS sequence"/>
</dbReference>
<dbReference type="OrthoDB" id="10679829at2759"/>